<comment type="caution">
    <text evidence="1">The sequence shown here is derived from an EMBL/GenBank/DDBJ whole genome shotgun (WGS) entry which is preliminary data.</text>
</comment>
<evidence type="ECO:0000313" key="2">
    <source>
        <dbReference type="Proteomes" id="UP000176914"/>
    </source>
</evidence>
<dbReference type="EMBL" id="MFLL01000001">
    <property type="protein sequence ID" value="OGG70718.1"/>
    <property type="molecule type" value="Genomic_DNA"/>
</dbReference>
<accession>A0A1F6EAN4</accession>
<protein>
    <submittedName>
        <fullName evidence="1">Uncharacterized protein</fullName>
    </submittedName>
</protein>
<sequence length="153" mass="16758">MDAISIRGLDKATVLAALYNAAQAQGMGFIQYDPKPMTADEARTILAKKTDFDYLKGRVMKIDLSGDEIAPWCYDRDNGNGMAKRVIDTLRASGDPNNKVIASTHSEHTITEAMRTKAMLGDETKFGKRSLKLGLADMAPQLAPKLDKVLKRG</sequence>
<name>A0A1F6EAN4_9BACT</name>
<dbReference type="AlphaFoldDB" id="A0A1F6EAN4"/>
<dbReference type="Proteomes" id="UP000176914">
    <property type="component" value="Unassembled WGS sequence"/>
</dbReference>
<gene>
    <name evidence="1" type="ORF">A3C20_04320</name>
</gene>
<reference evidence="1 2" key="1">
    <citation type="journal article" date="2016" name="Nat. Commun.">
        <title>Thousands of microbial genomes shed light on interconnected biogeochemical processes in an aquifer system.</title>
        <authorList>
            <person name="Anantharaman K."/>
            <person name="Brown C.T."/>
            <person name="Hug L.A."/>
            <person name="Sharon I."/>
            <person name="Castelle C.J."/>
            <person name="Probst A.J."/>
            <person name="Thomas B.C."/>
            <person name="Singh A."/>
            <person name="Wilkins M.J."/>
            <person name="Karaoz U."/>
            <person name="Brodie E.L."/>
            <person name="Williams K.H."/>
            <person name="Hubbard S.S."/>
            <person name="Banfield J.F."/>
        </authorList>
    </citation>
    <scope>NUCLEOTIDE SEQUENCE [LARGE SCALE GENOMIC DNA]</scope>
</reference>
<organism evidence="1 2">
    <name type="scientific">Candidatus Kaiserbacteria bacterium RIFCSPHIGHO2_02_FULL_55_25</name>
    <dbReference type="NCBI Taxonomy" id="1798498"/>
    <lineage>
        <taxon>Bacteria</taxon>
        <taxon>Candidatus Kaiseribacteriota</taxon>
    </lineage>
</organism>
<evidence type="ECO:0000313" key="1">
    <source>
        <dbReference type="EMBL" id="OGG70718.1"/>
    </source>
</evidence>
<proteinExistence type="predicted"/>